<dbReference type="BioCyc" id="TINT75379:TINT_RS07620-MONOMER"/>
<feature type="domain" description="Transposase IS66 C-terminal" evidence="5">
    <location>
        <begin position="464"/>
        <end position="501"/>
    </location>
</feature>
<name>D5X1A6_THIK1</name>
<dbReference type="Pfam" id="PF03050">
    <property type="entry name" value="DDE_Tnp_IS66"/>
    <property type="match status" value="1"/>
</dbReference>
<feature type="compositionally biased region" description="Basic and acidic residues" evidence="1">
    <location>
        <begin position="85"/>
        <end position="95"/>
    </location>
</feature>
<dbReference type="EMBL" id="CP002021">
    <property type="protein sequence ID" value="ADG31345.1"/>
    <property type="molecule type" value="Genomic_DNA"/>
</dbReference>
<organism evidence="6">
    <name type="scientific">Thiomonas intermedia (strain K12)</name>
    <name type="common">Thiobacillus intermedius</name>
    <dbReference type="NCBI Taxonomy" id="75379"/>
    <lineage>
        <taxon>Bacteria</taxon>
        <taxon>Pseudomonadati</taxon>
        <taxon>Pseudomonadota</taxon>
        <taxon>Betaproteobacteria</taxon>
        <taxon>Burkholderiales</taxon>
        <taxon>Thiomonas</taxon>
    </lineage>
</organism>
<evidence type="ECO:0000259" key="2">
    <source>
        <dbReference type="Pfam" id="PF03050"/>
    </source>
</evidence>
<dbReference type="KEGG" id="tin:Tint_1984"/>
<feature type="region of interest" description="Disordered" evidence="1">
    <location>
        <begin position="81"/>
        <end position="111"/>
    </location>
</feature>
<evidence type="ECO:0000256" key="1">
    <source>
        <dbReference type="SAM" id="MobiDB-lite"/>
    </source>
</evidence>
<dbReference type="Pfam" id="PF13817">
    <property type="entry name" value="DDE_Tnp_IS66_C"/>
    <property type="match status" value="1"/>
</dbReference>
<dbReference type="EMBL" id="CP002021">
    <property type="protein sequence ID" value="ADG30902.1"/>
    <property type="molecule type" value="Genomic_DNA"/>
</dbReference>
<dbReference type="eggNOG" id="COG2433">
    <property type="taxonomic scope" value="Bacteria"/>
</dbReference>
<dbReference type="PANTHER" id="PTHR33678">
    <property type="entry name" value="BLL1576 PROTEIN"/>
    <property type="match status" value="1"/>
</dbReference>
<feature type="domain" description="Transposase TnpC homeodomain" evidence="4">
    <location>
        <begin position="43"/>
        <end position="114"/>
    </location>
</feature>
<dbReference type="NCBIfam" id="NF033517">
    <property type="entry name" value="transpos_IS66"/>
    <property type="match status" value="1"/>
</dbReference>
<dbReference type="Pfam" id="PF13005">
    <property type="entry name" value="zf-IS66"/>
    <property type="match status" value="1"/>
</dbReference>
<dbReference type="KEGG" id="tin:Tint_1520"/>
<evidence type="ECO:0000259" key="4">
    <source>
        <dbReference type="Pfam" id="PF13007"/>
    </source>
</evidence>
<dbReference type="InterPro" id="IPR004291">
    <property type="entry name" value="Transposase_IS66_central"/>
</dbReference>
<dbReference type="InterPro" id="IPR052344">
    <property type="entry name" value="Transposase-related"/>
</dbReference>
<gene>
    <name evidence="6" type="ordered locus">Tint_1520</name>
    <name evidence="7" type="ordered locus">Tint_1984</name>
</gene>
<dbReference type="PANTHER" id="PTHR33678:SF1">
    <property type="entry name" value="BLL1576 PROTEIN"/>
    <property type="match status" value="1"/>
</dbReference>
<protein>
    <submittedName>
        <fullName evidence="6">Transposase IS66</fullName>
    </submittedName>
</protein>
<evidence type="ECO:0000259" key="3">
    <source>
        <dbReference type="Pfam" id="PF13005"/>
    </source>
</evidence>
<dbReference type="Pfam" id="PF13007">
    <property type="entry name" value="LZ_Tnp_IS66"/>
    <property type="match status" value="1"/>
</dbReference>
<dbReference type="InterPro" id="IPR024463">
    <property type="entry name" value="Transposase_TnpC_homeodom"/>
</dbReference>
<dbReference type="AlphaFoldDB" id="D5X1A6"/>
<accession>D5X1A6</accession>
<feature type="domain" description="Transposase IS66 zinc-finger binding" evidence="3">
    <location>
        <begin position="124"/>
        <end position="163"/>
    </location>
</feature>
<dbReference type="InterPro" id="IPR039552">
    <property type="entry name" value="IS66_C"/>
</dbReference>
<dbReference type="HOGENOM" id="CLU_023034_0_0_4"/>
<dbReference type="InterPro" id="IPR024474">
    <property type="entry name" value="Znf_dom_IS66"/>
</dbReference>
<evidence type="ECO:0000313" key="6">
    <source>
        <dbReference type="EMBL" id="ADG30902.1"/>
    </source>
</evidence>
<sequence length="513" mass="57144">MLSAPDTDRLQALGDDPAAQYARTVIAQMQADLKFQQTRIAALSLELARLKQWRFGQSSESLDSPQGELFDAKTQALLEQEEQAEDRAAEQERRDPSKRRPKRQPLPGRLERIEHRYEIDSGLCPQGHTLSRIGEEISEQLDCEPTRFFVHRHIRDKYACACCQTVLAAAMPAQIIDKGIPAPGLLAQVVLAKLDDHLPLYRQEEIYRRSGVHIPRSTMAQWVGLCGVRLEPLAQALKDHLLAQPVLHADETPVAELAPGTGKTHRVYVWVYRSALTPAVVFDYCASRAGAHARDFLQDWSGTLLTDDFSGYKALYAQGQVVEAGCWAHVRRKFFEAHKLVGSAIAQEALARIGALYAIEQTLREHPPDGRAALRQQRSLPLLDALHAWLVEQRQLLAKADATARAIDYALGRWSALCVFASDGRVPIDNNPVENAIRPLALGRKNWLFVGSPQAGSRAAVLMTLIESAKLCEVDPWAYLKDVLTKLPTWPNSRLSELLPHNWAKSNAPALST</sequence>
<evidence type="ECO:0000259" key="5">
    <source>
        <dbReference type="Pfam" id="PF13817"/>
    </source>
</evidence>
<feature type="domain" description="Transposase IS66 central" evidence="2">
    <location>
        <begin position="178"/>
        <end position="456"/>
    </location>
</feature>
<dbReference type="BioCyc" id="TINT75379:TINT_RS09925-MONOMER"/>
<evidence type="ECO:0000313" key="7">
    <source>
        <dbReference type="EMBL" id="ADG31345.1"/>
    </source>
</evidence>
<proteinExistence type="predicted"/>
<dbReference type="STRING" id="75379.Tint_1520"/>
<reference evidence="6" key="1">
    <citation type="submission" date="2010-04" db="EMBL/GenBank/DDBJ databases">
        <title>Complete sequence of Thiomonas intermedia K12.</title>
        <authorList>
            <consortium name="US DOE Joint Genome Institute"/>
            <person name="Lucas S."/>
            <person name="Copeland A."/>
            <person name="Lapidus A."/>
            <person name="Cheng J.-F."/>
            <person name="Bruce D."/>
            <person name="Goodwin L."/>
            <person name="Pitluck S."/>
            <person name="Davenport K."/>
            <person name="Detter J.C."/>
            <person name="Han C."/>
            <person name="Tapia R."/>
            <person name="Land M."/>
            <person name="Hauser L."/>
            <person name="Kyrpides N."/>
            <person name="Ovchinnikova G."/>
            <person name="Kerfeld C.A."/>
            <person name="Cannon G.C."/>
            <person name="Heinhorst S."/>
            <person name="Woyke T."/>
        </authorList>
    </citation>
    <scope>NUCLEOTIDE SEQUENCE [LARGE SCALE GENOMIC DNA]</scope>
    <source>
        <strain evidence="6">K12</strain>
    </source>
</reference>